<feature type="region of interest" description="Disordered" evidence="1">
    <location>
        <begin position="64"/>
        <end position="83"/>
    </location>
</feature>
<evidence type="ECO:0000313" key="3">
    <source>
        <dbReference type="Proteomes" id="UP000316621"/>
    </source>
</evidence>
<sequence length="152" mass="16880">MLTSSVAMAVVSCIAVVRYFADFITTRVGIETTLDEFKDQVCKQWKQFTPFGICFFFREASSSSSRSYSSTNNGSSTSSRNTQSVGMYLEDKSKPAKPLLSDGWPKVLGEIGHVFVKGVKEVGIACTKYRLRTGFNMVVTHNERSRFTAKCA</sequence>
<keyword evidence="3" id="KW-1185">Reference proteome</keyword>
<dbReference type="Gramene" id="RZC46369">
    <property type="protein sequence ID" value="RZC46369"/>
    <property type="gene ID" value="C5167_039317"/>
</dbReference>
<gene>
    <name evidence="2" type="ORF">C5167_039317</name>
</gene>
<evidence type="ECO:0000256" key="1">
    <source>
        <dbReference type="SAM" id="MobiDB-lite"/>
    </source>
</evidence>
<evidence type="ECO:0000313" key="2">
    <source>
        <dbReference type="EMBL" id="RZC46369.1"/>
    </source>
</evidence>
<reference evidence="2 3" key="1">
    <citation type="journal article" date="2018" name="Science">
        <title>The opium poppy genome and morphinan production.</title>
        <authorList>
            <person name="Guo L."/>
            <person name="Winzer T."/>
            <person name="Yang X."/>
            <person name="Li Y."/>
            <person name="Ning Z."/>
            <person name="He Z."/>
            <person name="Teodor R."/>
            <person name="Lu Y."/>
            <person name="Bowser T.A."/>
            <person name="Graham I.A."/>
            <person name="Ye K."/>
        </authorList>
    </citation>
    <scope>NUCLEOTIDE SEQUENCE [LARGE SCALE GENOMIC DNA]</scope>
    <source>
        <strain evidence="3">cv. HN1</strain>
        <tissue evidence="2">Leaves</tissue>
    </source>
</reference>
<feature type="non-terminal residue" evidence="2">
    <location>
        <position position="152"/>
    </location>
</feature>
<name>A0A4Y7IG19_PAPSO</name>
<dbReference type="AlphaFoldDB" id="A0A4Y7IG19"/>
<dbReference type="EMBL" id="CM010715">
    <property type="protein sequence ID" value="RZC46369.1"/>
    <property type="molecule type" value="Genomic_DNA"/>
</dbReference>
<accession>A0A4Y7IG19</accession>
<dbReference type="Proteomes" id="UP000316621">
    <property type="component" value="Chromosome 1"/>
</dbReference>
<protein>
    <submittedName>
        <fullName evidence="2">Uncharacterized protein</fullName>
    </submittedName>
</protein>
<organism evidence="2 3">
    <name type="scientific">Papaver somniferum</name>
    <name type="common">Opium poppy</name>
    <dbReference type="NCBI Taxonomy" id="3469"/>
    <lineage>
        <taxon>Eukaryota</taxon>
        <taxon>Viridiplantae</taxon>
        <taxon>Streptophyta</taxon>
        <taxon>Embryophyta</taxon>
        <taxon>Tracheophyta</taxon>
        <taxon>Spermatophyta</taxon>
        <taxon>Magnoliopsida</taxon>
        <taxon>Ranunculales</taxon>
        <taxon>Papaveraceae</taxon>
        <taxon>Papaveroideae</taxon>
        <taxon>Papaver</taxon>
    </lineage>
</organism>
<proteinExistence type="predicted"/>